<evidence type="ECO:0000256" key="3">
    <source>
        <dbReference type="ARBA" id="ARBA00023015"/>
    </source>
</evidence>
<keyword evidence="11" id="KW-1185">Reference proteome</keyword>
<evidence type="ECO:0000259" key="8">
    <source>
        <dbReference type="PROSITE" id="PS50110"/>
    </source>
</evidence>
<keyword evidence="4 7" id="KW-0238">DNA-binding</keyword>
<dbReference type="SMART" id="SM00862">
    <property type="entry name" value="Trans_reg_C"/>
    <property type="match status" value="1"/>
</dbReference>
<dbReference type="Gene3D" id="1.10.10.10">
    <property type="entry name" value="Winged helix-like DNA-binding domain superfamily/Winged helix DNA-binding domain"/>
    <property type="match status" value="1"/>
</dbReference>
<dbReference type="Gene3D" id="3.40.50.2300">
    <property type="match status" value="1"/>
</dbReference>
<name>A0A4R5DGU7_9BACT</name>
<dbReference type="PANTHER" id="PTHR48111:SF22">
    <property type="entry name" value="REGULATOR OF RPOS"/>
    <property type="match status" value="1"/>
</dbReference>
<dbReference type="GO" id="GO:0005829">
    <property type="term" value="C:cytosol"/>
    <property type="evidence" value="ECO:0007669"/>
    <property type="project" value="TreeGrafter"/>
</dbReference>
<dbReference type="PROSITE" id="PS50110">
    <property type="entry name" value="RESPONSE_REGULATORY"/>
    <property type="match status" value="1"/>
</dbReference>
<dbReference type="SUPFAM" id="SSF46894">
    <property type="entry name" value="C-terminal effector domain of the bipartite response regulators"/>
    <property type="match status" value="1"/>
</dbReference>
<dbReference type="Pfam" id="PF00072">
    <property type="entry name" value="Response_reg"/>
    <property type="match status" value="1"/>
</dbReference>
<keyword evidence="2" id="KW-0902">Two-component regulatory system</keyword>
<feature type="domain" description="Response regulatory" evidence="8">
    <location>
        <begin position="2"/>
        <end position="116"/>
    </location>
</feature>
<dbReference type="GO" id="GO:0006355">
    <property type="term" value="P:regulation of DNA-templated transcription"/>
    <property type="evidence" value="ECO:0007669"/>
    <property type="project" value="InterPro"/>
</dbReference>
<sequence length="229" mass="25783">MKLLIIEDEKDLSDSICLYLGSEQFSCETAYDYHSALDKILINEYACIILDLTLPHGSGLDILTQLKLLNKTEGVLIISAKNSLDDRIKGLNSGADDYLTKPFHLSELGARVAAIVRRKSFEGKTHIVVGPLILDLSERILRSGDEQITLTRKEYELLLYLLSNKNKVVTKEAIVEHLWGDDIDMADSYDFIYSHIKNLRKKLMASGCPDYIKAVYGMGYKFSLNNSIS</sequence>
<evidence type="ECO:0000256" key="2">
    <source>
        <dbReference type="ARBA" id="ARBA00023012"/>
    </source>
</evidence>
<dbReference type="CDD" id="cd00383">
    <property type="entry name" value="trans_reg_C"/>
    <property type="match status" value="1"/>
</dbReference>
<dbReference type="InterPro" id="IPR001867">
    <property type="entry name" value="OmpR/PhoB-type_DNA-bd"/>
</dbReference>
<evidence type="ECO:0000313" key="10">
    <source>
        <dbReference type="EMBL" id="TDE13262.1"/>
    </source>
</evidence>
<dbReference type="InterPro" id="IPR039420">
    <property type="entry name" value="WalR-like"/>
</dbReference>
<dbReference type="Gene3D" id="6.10.250.690">
    <property type="match status" value="1"/>
</dbReference>
<dbReference type="InterPro" id="IPR036388">
    <property type="entry name" value="WH-like_DNA-bd_sf"/>
</dbReference>
<dbReference type="EMBL" id="SMFL01000007">
    <property type="protein sequence ID" value="TDE13262.1"/>
    <property type="molecule type" value="Genomic_DNA"/>
</dbReference>
<protein>
    <submittedName>
        <fullName evidence="10">Response regulator transcription factor</fullName>
    </submittedName>
</protein>
<evidence type="ECO:0000259" key="9">
    <source>
        <dbReference type="PROSITE" id="PS51755"/>
    </source>
</evidence>
<gene>
    <name evidence="10" type="ORF">E0F88_19630</name>
</gene>
<dbReference type="OrthoDB" id="5343479at2"/>
<feature type="domain" description="OmpR/PhoB-type" evidence="9">
    <location>
        <begin position="124"/>
        <end position="224"/>
    </location>
</feature>
<dbReference type="InterPro" id="IPR011006">
    <property type="entry name" value="CheY-like_superfamily"/>
</dbReference>
<dbReference type="InterPro" id="IPR016032">
    <property type="entry name" value="Sig_transdc_resp-reg_C-effctor"/>
</dbReference>
<dbReference type="SMART" id="SM00448">
    <property type="entry name" value="REC"/>
    <property type="match status" value="1"/>
</dbReference>
<dbReference type="AlphaFoldDB" id="A0A4R5DGU7"/>
<evidence type="ECO:0000313" key="11">
    <source>
        <dbReference type="Proteomes" id="UP000294850"/>
    </source>
</evidence>
<feature type="DNA-binding region" description="OmpR/PhoB-type" evidence="7">
    <location>
        <begin position="124"/>
        <end position="224"/>
    </location>
</feature>
<dbReference type="Pfam" id="PF00486">
    <property type="entry name" value="Trans_reg_C"/>
    <property type="match status" value="1"/>
</dbReference>
<evidence type="ECO:0000256" key="4">
    <source>
        <dbReference type="ARBA" id="ARBA00023125"/>
    </source>
</evidence>
<keyword evidence="3" id="KW-0805">Transcription regulation</keyword>
<evidence type="ECO:0000256" key="1">
    <source>
        <dbReference type="ARBA" id="ARBA00022553"/>
    </source>
</evidence>
<proteinExistence type="predicted"/>
<dbReference type="PANTHER" id="PTHR48111">
    <property type="entry name" value="REGULATOR OF RPOS"/>
    <property type="match status" value="1"/>
</dbReference>
<evidence type="ECO:0000256" key="6">
    <source>
        <dbReference type="PROSITE-ProRule" id="PRU00169"/>
    </source>
</evidence>
<reference evidence="10 11" key="1">
    <citation type="submission" date="2019-03" db="EMBL/GenBank/DDBJ databases">
        <title>Dyadobacter AR-3-6 sp. nov., isolated from arctic soil.</title>
        <authorList>
            <person name="Chaudhary D.K."/>
        </authorList>
    </citation>
    <scope>NUCLEOTIDE SEQUENCE [LARGE SCALE GENOMIC DNA]</scope>
    <source>
        <strain evidence="10 11">AR-3-6</strain>
    </source>
</reference>
<dbReference type="GO" id="GO:0000156">
    <property type="term" value="F:phosphorelay response regulator activity"/>
    <property type="evidence" value="ECO:0007669"/>
    <property type="project" value="TreeGrafter"/>
</dbReference>
<dbReference type="RefSeq" id="WP_131959984.1">
    <property type="nucleotide sequence ID" value="NZ_SMFL01000007.1"/>
</dbReference>
<dbReference type="SUPFAM" id="SSF52172">
    <property type="entry name" value="CheY-like"/>
    <property type="match status" value="1"/>
</dbReference>
<keyword evidence="5" id="KW-0804">Transcription</keyword>
<comment type="caution">
    <text evidence="10">The sequence shown here is derived from an EMBL/GenBank/DDBJ whole genome shotgun (WGS) entry which is preliminary data.</text>
</comment>
<feature type="modified residue" description="4-aspartylphosphate" evidence="6">
    <location>
        <position position="51"/>
    </location>
</feature>
<evidence type="ECO:0000256" key="7">
    <source>
        <dbReference type="PROSITE-ProRule" id="PRU01091"/>
    </source>
</evidence>
<dbReference type="PROSITE" id="PS51755">
    <property type="entry name" value="OMPR_PHOB"/>
    <property type="match status" value="1"/>
</dbReference>
<evidence type="ECO:0000256" key="5">
    <source>
        <dbReference type="ARBA" id="ARBA00023163"/>
    </source>
</evidence>
<dbReference type="InterPro" id="IPR001789">
    <property type="entry name" value="Sig_transdc_resp-reg_receiver"/>
</dbReference>
<keyword evidence="1 6" id="KW-0597">Phosphoprotein</keyword>
<dbReference type="Proteomes" id="UP000294850">
    <property type="component" value="Unassembled WGS sequence"/>
</dbReference>
<accession>A0A4R5DGU7</accession>
<dbReference type="GO" id="GO:0000976">
    <property type="term" value="F:transcription cis-regulatory region binding"/>
    <property type="evidence" value="ECO:0007669"/>
    <property type="project" value="TreeGrafter"/>
</dbReference>
<organism evidence="10 11">
    <name type="scientific">Dyadobacter psychrotolerans</name>
    <dbReference type="NCBI Taxonomy" id="2541721"/>
    <lineage>
        <taxon>Bacteria</taxon>
        <taxon>Pseudomonadati</taxon>
        <taxon>Bacteroidota</taxon>
        <taxon>Cytophagia</taxon>
        <taxon>Cytophagales</taxon>
        <taxon>Spirosomataceae</taxon>
        <taxon>Dyadobacter</taxon>
    </lineage>
</organism>
<dbReference type="GO" id="GO:0032993">
    <property type="term" value="C:protein-DNA complex"/>
    <property type="evidence" value="ECO:0007669"/>
    <property type="project" value="TreeGrafter"/>
</dbReference>